<protein>
    <recommendedName>
        <fullName evidence="2">Cyanovirin-N domain-containing protein</fullName>
    </recommendedName>
</protein>
<proteinExistence type="predicted"/>
<dbReference type="InterPro" id="IPR011058">
    <property type="entry name" value="Cyanovirin-N"/>
</dbReference>
<dbReference type="AlphaFoldDB" id="A0A9P9DU25"/>
<dbReference type="SUPFAM" id="SSF51322">
    <property type="entry name" value="Cyanovirin-N"/>
    <property type="match status" value="1"/>
</dbReference>
<evidence type="ECO:0000313" key="4">
    <source>
        <dbReference type="Proteomes" id="UP000700596"/>
    </source>
</evidence>
<dbReference type="InterPro" id="IPR036673">
    <property type="entry name" value="Cyanovirin-N_sf"/>
</dbReference>
<keyword evidence="4" id="KW-1185">Reference proteome</keyword>
<feature type="chain" id="PRO_5040355961" description="Cyanovirin-N domain-containing protein" evidence="1">
    <location>
        <begin position="22"/>
        <end position="276"/>
    </location>
</feature>
<evidence type="ECO:0000259" key="2">
    <source>
        <dbReference type="Pfam" id="PF08881"/>
    </source>
</evidence>
<name>A0A9P9DU25_9PLEO</name>
<reference evidence="3" key="1">
    <citation type="journal article" date="2021" name="Nat. Commun.">
        <title>Genetic determinants of endophytism in the Arabidopsis root mycobiome.</title>
        <authorList>
            <person name="Mesny F."/>
            <person name="Miyauchi S."/>
            <person name="Thiergart T."/>
            <person name="Pickel B."/>
            <person name="Atanasova L."/>
            <person name="Karlsson M."/>
            <person name="Huettel B."/>
            <person name="Barry K.W."/>
            <person name="Haridas S."/>
            <person name="Chen C."/>
            <person name="Bauer D."/>
            <person name="Andreopoulos W."/>
            <person name="Pangilinan J."/>
            <person name="LaButti K."/>
            <person name="Riley R."/>
            <person name="Lipzen A."/>
            <person name="Clum A."/>
            <person name="Drula E."/>
            <person name="Henrissat B."/>
            <person name="Kohler A."/>
            <person name="Grigoriev I.V."/>
            <person name="Martin F.M."/>
            <person name="Hacquard S."/>
        </authorList>
    </citation>
    <scope>NUCLEOTIDE SEQUENCE</scope>
    <source>
        <strain evidence="3">MPI-CAGE-CH-0243</strain>
    </source>
</reference>
<keyword evidence="1" id="KW-0732">Signal</keyword>
<gene>
    <name evidence="3" type="ORF">B0J11DRAFT_301443</name>
</gene>
<evidence type="ECO:0000313" key="3">
    <source>
        <dbReference type="EMBL" id="KAH7125288.1"/>
    </source>
</evidence>
<dbReference type="OrthoDB" id="4672515at2759"/>
<feature type="domain" description="Cyanovirin-N" evidence="2">
    <location>
        <begin position="34"/>
        <end position="136"/>
    </location>
</feature>
<dbReference type="Pfam" id="PF08881">
    <property type="entry name" value="CVNH"/>
    <property type="match status" value="1"/>
</dbReference>
<dbReference type="Proteomes" id="UP000700596">
    <property type="component" value="Unassembled WGS sequence"/>
</dbReference>
<comment type="caution">
    <text evidence="3">The sequence shown here is derived from an EMBL/GenBank/DDBJ whole genome shotgun (WGS) entry which is preliminary data.</text>
</comment>
<accession>A0A9P9DU25</accession>
<dbReference type="Gene3D" id="2.30.60.10">
    <property type="entry name" value="Cyanovirin-N"/>
    <property type="match status" value="1"/>
</dbReference>
<evidence type="ECO:0000256" key="1">
    <source>
        <dbReference type="SAM" id="SignalP"/>
    </source>
</evidence>
<organism evidence="3 4">
    <name type="scientific">Dendryphion nanum</name>
    <dbReference type="NCBI Taxonomy" id="256645"/>
    <lineage>
        <taxon>Eukaryota</taxon>
        <taxon>Fungi</taxon>
        <taxon>Dikarya</taxon>
        <taxon>Ascomycota</taxon>
        <taxon>Pezizomycotina</taxon>
        <taxon>Dothideomycetes</taxon>
        <taxon>Pleosporomycetidae</taxon>
        <taxon>Pleosporales</taxon>
        <taxon>Torulaceae</taxon>
        <taxon>Dendryphion</taxon>
    </lineage>
</organism>
<feature type="signal peptide" evidence="1">
    <location>
        <begin position="1"/>
        <end position="21"/>
    </location>
</feature>
<dbReference type="EMBL" id="JAGMWT010000007">
    <property type="protein sequence ID" value="KAH7125288.1"/>
    <property type="molecule type" value="Genomic_DNA"/>
</dbReference>
<sequence>MKWISSLSSIAPFIILPFARSAPVFQAQGESISSRCINSEMRQEWFIADCLTGEDATTRIKSAVNIRDKVVNNNGTLLFDSTGGGYARSCEKCALSNLSVLTCTCRLAWSGGKWDTTPRVTSLNLESRISVYNGHLLSNTSTSNPTPPTTPSKYPIPSSFEYGWDGNATCPDSNTDDWCHSISSRCPASTALNDFIFRDIKPVHCYVPRVYMPNHFVFSDLKVVGEGAWRLEGWDNEECKGEPVLRIGAEERGICKIGAAAVRAVTVVPEFNGDPW</sequence>